<feature type="transmembrane region" description="Helical" evidence="6">
    <location>
        <begin position="441"/>
        <end position="460"/>
    </location>
</feature>
<evidence type="ECO:0000256" key="2">
    <source>
        <dbReference type="ARBA" id="ARBA00022692"/>
    </source>
</evidence>
<name>A0A9P7Y5Q4_9FUNG</name>
<organism evidence="8 9">
    <name type="scientific">Linnemannia hyalina</name>
    <dbReference type="NCBI Taxonomy" id="64524"/>
    <lineage>
        <taxon>Eukaryota</taxon>
        <taxon>Fungi</taxon>
        <taxon>Fungi incertae sedis</taxon>
        <taxon>Mucoromycota</taxon>
        <taxon>Mortierellomycotina</taxon>
        <taxon>Mortierellomycetes</taxon>
        <taxon>Mortierellales</taxon>
        <taxon>Mortierellaceae</taxon>
        <taxon>Linnemannia</taxon>
    </lineage>
</organism>
<comment type="caution">
    <text evidence="8">The sequence shown here is derived from an EMBL/GenBank/DDBJ whole genome shotgun (WGS) entry which is preliminary data.</text>
</comment>
<accession>A0A9P7Y5Q4</accession>
<evidence type="ECO:0000259" key="7">
    <source>
        <dbReference type="PROSITE" id="PS50801"/>
    </source>
</evidence>
<feature type="compositionally biased region" description="Polar residues" evidence="5">
    <location>
        <begin position="1"/>
        <end position="19"/>
    </location>
</feature>
<dbReference type="InterPro" id="IPR036513">
    <property type="entry name" value="STAS_dom_sf"/>
</dbReference>
<feature type="transmembrane region" description="Helical" evidence="6">
    <location>
        <begin position="418"/>
        <end position="436"/>
    </location>
</feature>
<feature type="transmembrane region" description="Helical" evidence="6">
    <location>
        <begin position="94"/>
        <end position="114"/>
    </location>
</feature>
<dbReference type="NCBIfam" id="TIGR00815">
    <property type="entry name" value="sulP"/>
    <property type="match status" value="1"/>
</dbReference>
<dbReference type="EMBL" id="JAHRHY010000001">
    <property type="protein sequence ID" value="KAG9072813.1"/>
    <property type="molecule type" value="Genomic_DNA"/>
</dbReference>
<feature type="transmembrane region" description="Helical" evidence="6">
    <location>
        <begin position="207"/>
        <end position="231"/>
    </location>
</feature>
<evidence type="ECO:0000256" key="5">
    <source>
        <dbReference type="SAM" id="MobiDB-lite"/>
    </source>
</evidence>
<gene>
    <name evidence="8" type="ORF">KI688_000591</name>
</gene>
<evidence type="ECO:0000313" key="9">
    <source>
        <dbReference type="Proteomes" id="UP000707451"/>
    </source>
</evidence>
<dbReference type="Pfam" id="PF01740">
    <property type="entry name" value="STAS"/>
    <property type="match status" value="1"/>
</dbReference>
<keyword evidence="3 6" id="KW-1133">Transmembrane helix</keyword>
<evidence type="ECO:0000256" key="4">
    <source>
        <dbReference type="ARBA" id="ARBA00023136"/>
    </source>
</evidence>
<dbReference type="SUPFAM" id="SSF52091">
    <property type="entry name" value="SpoIIaa-like"/>
    <property type="match status" value="1"/>
</dbReference>
<dbReference type="Pfam" id="PF00916">
    <property type="entry name" value="Sulfate_transp"/>
    <property type="match status" value="1"/>
</dbReference>
<evidence type="ECO:0000313" key="8">
    <source>
        <dbReference type="EMBL" id="KAG9072813.1"/>
    </source>
</evidence>
<reference evidence="8" key="1">
    <citation type="submission" date="2021-06" db="EMBL/GenBank/DDBJ databases">
        <title>Genome Sequence of Mortierella hyaline Strain SCG-10, a Cold-Adapted, Nitrate-Reducing Fungus Isolated from Soil in Minnesota, USA.</title>
        <authorList>
            <person name="Aldossari N."/>
        </authorList>
    </citation>
    <scope>NUCLEOTIDE SEQUENCE</scope>
    <source>
        <strain evidence="8">SCG-10</strain>
    </source>
</reference>
<keyword evidence="2 6" id="KW-0812">Transmembrane</keyword>
<dbReference type="OrthoDB" id="427213at2759"/>
<keyword evidence="9" id="KW-1185">Reference proteome</keyword>
<feature type="transmembrane region" description="Helical" evidence="6">
    <location>
        <begin position="260"/>
        <end position="278"/>
    </location>
</feature>
<feature type="region of interest" description="Disordered" evidence="5">
    <location>
        <begin position="1"/>
        <end position="42"/>
    </location>
</feature>
<dbReference type="PROSITE" id="PS50801">
    <property type="entry name" value="STAS"/>
    <property type="match status" value="1"/>
</dbReference>
<dbReference type="Proteomes" id="UP000707451">
    <property type="component" value="Unassembled WGS sequence"/>
</dbReference>
<sequence length="677" mass="74345">MARSYQGQPSGSSPHSYSPVNDDSSDSDDNSESTPFAKHNRVHLYQQPEEDDELYPKVGPGADLWTTFRTRLRYYVPVFRWLPHYSMDGFGHDFIAGLTVACLIIPQSLSYATALAHLDPIHGLYSAFIPGVIYSIFGTSRQLSVGPEALVSMLVGSAIAQHQHAIGSTDPKTAVAIGCIITLFVGFFTFFLGFVRLGFLDSVLSRALLRGFITAVAVVVIIEQSITLFGLKEIAEEFGIGEQSSTVEKVAFIAENFGRIHTLTTIVSFSSIAFLLSFGSLKKRLTKVPFLAFIPEILLCVILYTVLTGLFRWDKDGLAILAPADAGGIQLPSIPSAPEGVPVRSLFGTAVLISIIGFVESIVITKQYATKHNYSVSPNRELVAMGVANIFGGLFQAIPAFGSLSRSKINDKAGARTQLAGFITALIVLLSIFFLLPYFYYLPKAVLAGIICVAALSLLSETPHDVKFMWQIQAWFDLGLLLLTFFATITVSVEAGTLIAIALSFLLVIKTSTYPRITIMGRMPGAKGKFRPIKDYPGIAEHIDGVLIVKVEEGLYFANTGQLKDRLHRLEVFGDMSVHPSEEARLNPVDHVIFDVENMPTLDASAAQILLEIVDAYHARDIKVYFVKLRENSRELFVKSGLLERAGGESHFFRRTAEAMDHIERETLSLTESEVQV</sequence>
<dbReference type="InterPro" id="IPR011547">
    <property type="entry name" value="SLC26A/SulP_dom"/>
</dbReference>
<evidence type="ECO:0000256" key="1">
    <source>
        <dbReference type="ARBA" id="ARBA00004141"/>
    </source>
</evidence>
<comment type="subcellular location">
    <subcellularLocation>
        <location evidence="1">Membrane</location>
        <topology evidence="1">Multi-pass membrane protein</topology>
    </subcellularLocation>
</comment>
<keyword evidence="4 6" id="KW-0472">Membrane</keyword>
<dbReference type="InterPro" id="IPR002645">
    <property type="entry name" value="STAS_dom"/>
</dbReference>
<feature type="transmembrane region" description="Helical" evidence="6">
    <location>
        <begin position="290"/>
        <end position="311"/>
    </location>
</feature>
<proteinExistence type="predicted"/>
<dbReference type="CDD" id="cd07042">
    <property type="entry name" value="STAS_SulP_like_sulfate_transporter"/>
    <property type="match status" value="1"/>
</dbReference>
<dbReference type="InterPro" id="IPR001902">
    <property type="entry name" value="SLC26A/SulP_fam"/>
</dbReference>
<feature type="transmembrane region" description="Helical" evidence="6">
    <location>
        <begin position="381"/>
        <end position="398"/>
    </location>
</feature>
<feature type="transmembrane region" description="Helical" evidence="6">
    <location>
        <begin position="346"/>
        <end position="369"/>
    </location>
</feature>
<feature type="transmembrane region" description="Helical" evidence="6">
    <location>
        <begin position="173"/>
        <end position="195"/>
    </location>
</feature>
<evidence type="ECO:0000256" key="3">
    <source>
        <dbReference type="ARBA" id="ARBA00022989"/>
    </source>
</evidence>
<dbReference type="AlphaFoldDB" id="A0A9P7Y5Q4"/>
<dbReference type="GO" id="GO:0016020">
    <property type="term" value="C:membrane"/>
    <property type="evidence" value="ECO:0007669"/>
    <property type="project" value="UniProtKB-SubCell"/>
</dbReference>
<feature type="transmembrane region" description="Helical" evidence="6">
    <location>
        <begin position="480"/>
        <end position="509"/>
    </location>
</feature>
<feature type="domain" description="STAS" evidence="7">
    <location>
        <begin position="544"/>
        <end position="663"/>
    </location>
</feature>
<dbReference type="Gene3D" id="3.30.750.24">
    <property type="entry name" value="STAS domain"/>
    <property type="match status" value="1"/>
</dbReference>
<protein>
    <recommendedName>
        <fullName evidence="7">STAS domain-containing protein</fullName>
    </recommendedName>
</protein>
<dbReference type="GO" id="GO:0055085">
    <property type="term" value="P:transmembrane transport"/>
    <property type="evidence" value="ECO:0007669"/>
    <property type="project" value="InterPro"/>
</dbReference>
<dbReference type="PANTHER" id="PTHR11814">
    <property type="entry name" value="SULFATE TRANSPORTER"/>
    <property type="match status" value="1"/>
</dbReference>
<evidence type="ECO:0000256" key="6">
    <source>
        <dbReference type="SAM" id="Phobius"/>
    </source>
</evidence>